<evidence type="ECO:0000256" key="1">
    <source>
        <dbReference type="SAM" id="MobiDB-lite"/>
    </source>
</evidence>
<feature type="domain" description="Beta-lactamase-related" evidence="2">
    <location>
        <begin position="65"/>
        <end position="368"/>
    </location>
</feature>
<dbReference type="AlphaFoldDB" id="B2DEV8"/>
<dbReference type="Gene3D" id="3.40.710.10">
    <property type="entry name" value="DD-peptidase/beta-lactamase superfamily"/>
    <property type="match status" value="1"/>
</dbReference>
<feature type="region of interest" description="Disordered" evidence="1">
    <location>
        <begin position="1"/>
        <end position="21"/>
    </location>
</feature>
<name>B2DEV8_9HYPH</name>
<dbReference type="InterPro" id="IPR012338">
    <property type="entry name" value="Beta-lactam/transpept-like"/>
</dbReference>
<dbReference type="InterPro" id="IPR050491">
    <property type="entry name" value="AmpC-like"/>
</dbReference>
<dbReference type="InterPro" id="IPR001466">
    <property type="entry name" value="Beta-lactam-related"/>
</dbReference>
<proteinExistence type="predicted"/>
<evidence type="ECO:0000259" key="2">
    <source>
        <dbReference type="Pfam" id="PF00144"/>
    </source>
</evidence>
<accession>B2DEV8</accession>
<dbReference type="PANTHER" id="PTHR46825:SF9">
    <property type="entry name" value="BETA-LACTAMASE-RELATED DOMAIN-CONTAINING PROTEIN"/>
    <property type="match status" value="1"/>
</dbReference>
<dbReference type="SUPFAM" id="SSF56601">
    <property type="entry name" value="beta-lactamase/transpeptidase-like"/>
    <property type="match status" value="1"/>
</dbReference>
<protein>
    <recommendedName>
        <fullName evidence="2">Beta-lactamase-related domain-containing protein</fullName>
    </recommendedName>
</protein>
<evidence type="ECO:0000313" key="3">
    <source>
        <dbReference type="EMBL" id="BAG31011.1"/>
    </source>
</evidence>
<organism evidence="3">
    <name type="scientific">Bosea sp. AJ110407</name>
    <dbReference type="NCBI Taxonomy" id="508691"/>
    <lineage>
        <taxon>Bacteria</taxon>
        <taxon>Pseudomonadati</taxon>
        <taxon>Pseudomonadota</taxon>
        <taxon>Alphaproteobacteria</taxon>
        <taxon>Hyphomicrobiales</taxon>
        <taxon>Boseaceae</taxon>
        <taxon>Bosea</taxon>
    </lineage>
</organism>
<dbReference type="EMBL" id="AB426472">
    <property type="protein sequence ID" value="BAG31011.1"/>
    <property type="molecule type" value="Genomic_DNA"/>
</dbReference>
<sequence length="501" mass="54154">MPRRAAQGKQKPASFRRSSPRLHPGLRSLACASPIPRTDRIMTPWLPSALAYVASWLDFQRRLHDQPGVAIAVANGGEIALEAAFGSADLVTGEALTPRHGFRIASHSKSFTGAGILRLVEDGRLRLDDRVGSLIDGLHPDIAAVTIRQVLSNSAGLTRDGPDNGQFFDRKPYCDRAELLDDLAEPPVFPASQRFKYSNHGFGLLGLVIESVTGLSYSEWITDEVVAKVGLTETKADIELWGHRPMAKGHSGTQPLGYRVVIPGDNPGRAMVSAAGFVATAADVARYFAQLSPQAETSILTPLSRREMTRRLWPDDEASLGRHYGLGTISGGEGAWRWFGHSGGFQGFITRTCVFPAQDVTVSVLTNAIDGLAHPWLDGVVHILKTFSERGAPPAGTEDWNRRGWCIWGAGDLVPVSDRVLIANPALFTPFLDAGEITLDAPDHGRIIRASGFNSPGEPARLVRDETGAAQSVWLGGGRFVGEEDMKIEMLARYVEKANGG</sequence>
<reference evidence="3" key="1">
    <citation type="journal article" date="2009" name="J. Mol. Catal., B Enzym.">
        <title>Gene cloning, purification, and characterization of alpha-methylserine aldolase from Bosea sp. AJ110407 and its applicability for the enzymatic synthesis of alpha-methyl-l-serine and alpha-ethyl-l-serine.</title>
        <authorList>
            <person name="Nozaki H."/>
            <person name="Kuroda S."/>
            <person name="Watanabe K."/>
            <person name="Yokozeki K."/>
        </authorList>
    </citation>
    <scope>NUCLEOTIDE SEQUENCE</scope>
    <source>
        <strain evidence="3">AJ110407</strain>
    </source>
</reference>
<dbReference type="PANTHER" id="PTHR46825">
    <property type="entry name" value="D-ALANYL-D-ALANINE-CARBOXYPEPTIDASE/ENDOPEPTIDASE AMPH"/>
    <property type="match status" value="1"/>
</dbReference>
<dbReference type="Pfam" id="PF00144">
    <property type="entry name" value="Beta-lactamase"/>
    <property type="match status" value="1"/>
</dbReference>